<evidence type="ECO:0000256" key="3">
    <source>
        <dbReference type="ARBA" id="ARBA00007164"/>
    </source>
</evidence>
<dbReference type="GO" id="GO:0009252">
    <property type="term" value="P:peptidoglycan biosynthetic process"/>
    <property type="evidence" value="ECO:0007669"/>
    <property type="project" value="UniProtKB-UniPathway"/>
</dbReference>
<accession>A0A1M5PYK3</accession>
<keyword evidence="6" id="KW-0645">Protease</keyword>
<dbReference type="Proteomes" id="UP000242520">
    <property type="component" value="Unassembled WGS sequence"/>
</dbReference>
<keyword evidence="19" id="KW-1185">Reference proteome</keyword>
<dbReference type="Gene3D" id="3.40.710.10">
    <property type="entry name" value="DD-peptidase/beta-lactamase superfamily"/>
    <property type="match status" value="1"/>
</dbReference>
<evidence type="ECO:0000256" key="14">
    <source>
        <dbReference type="PIRSR" id="PIRSR618044-2"/>
    </source>
</evidence>
<evidence type="ECO:0000256" key="7">
    <source>
        <dbReference type="ARBA" id="ARBA00022729"/>
    </source>
</evidence>
<dbReference type="Pfam" id="PF07943">
    <property type="entry name" value="PBP5_C"/>
    <property type="match status" value="1"/>
</dbReference>
<evidence type="ECO:0000256" key="16">
    <source>
        <dbReference type="SAM" id="SignalP"/>
    </source>
</evidence>
<evidence type="ECO:0000256" key="11">
    <source>
        <dbReference type="ARBA" id="ARBA00023316"/>
    </source>
</evidence>
<reference evidence="19" key="1">
    <citation type="submission" date="2016-11" db="EMBL/GenBank/DDBJ databases">
        <authorList>
            <person name="Varghese N."/>
            <person name="Submissions S."/>
        </authorList>
    </citation>
    <scope>NUCLEOTIDE SEQUENCE [LARGE SCALE GENOMIC DNA]</scope>
    <source>
        <strain evidence="19">DSM 15285</strain>
    </source>
</reference>
<dbReference type="PANTHER" id="PTHR21581:SF6">
    <property type="entry name" value="TRAFFICKING PROTEIN PARTICLE COMPLEX SUBUNIT 12"/>
    <property type="match status" value="1"/>
</dbReference>
<evidence type="ECO:0000256" key="13">
    <source>
        <dbReference type="PIRSR" id="PIRSR618044-1"/>
    </source>
</evidence>
<name>A0A1M5PYK3_9FIRM</name>
<dbReference type="GO" id="GO:0071555">
    <property type="term" value="P:cell wall organization"/>
    <property type="evidence" value="ECO:0007669"/>
    <property type="project" value="UniProtKB-KW"/>
</dbReference>
<dbReference type="InterPro" id="IPR015956">
    <property type="entry name" value="Peniciliin-bd_prot_C_sf"/>
</dbReference>
<keyword evidence="10" id="KW-0573">Peptidoglycan synthesis</keyword>
<dbReference type="SMART" id="SM00936">
    <property type="entry name" value="PBP5_C"/>
    <property type="match status" value="1"/>
</dbReference>
<comment type="function">
    <text evidence="1">Removes C-terminal D-alanyl residues from sugar-peptide cell wall precursors.</text>
</comment>
<dbReference type="SUPFAM" id="SSF69189">
    <property type="entry name" value="Penicillin-binding protein associated domain"/>
    <property type="match status" value="1"/>
</dbReference>
<evidence type="ECO:0000259" key="17">
    <source>
        <dbReference type="SMART" id="SM00936"/>
    </source>
</evidence>
<dbReference type="PANTHER" id="PTHR21581">
    <property type="entry name" value="D-ALANYL-D-ALANINE CARBOXYPEPTIDASE"/>
    <property type="match status" value="1"/>
</dbReference>
<evidence type="ECO:0000256" key="1">
    <source>
        <dbReference type="ARBA" id="ARBA00003217"/>
    </source>
</evidence>
<keyword evidence="8" id="KW-0378">Hydrolase</keyword>
<dbReference type="OrthoDB" id="9791132at2"/>
<keyword evidence="9" id="KW-0133">Cell shape</keyword>
<evidence type="ECO:0000256" key="5">
    <source>
        <dbReference type="ARBA" id="ARBA00022645"/>
    </source>
</evidence>
<keyword evidence="11" id="KW-0961">Cell wall biogenesis/degradation</keyword>
<dbReference type="UniPathway" id="UPA00219"/>
<dbReference type="GO" id="GO:0006508">
    <property type="term" value="P:proteolysis"/>
    <property type="evidence" value="ECO:0007669"/>
    <property type="project" value="UniProtKB-KW"/>
</dbReference>
<evidence type="ECO:0000256" key="4">
    <source>
        <dbReference type="ARBA" id="ARBA00012448"/>
    </source>
</evidence>
<dbReference type="RefSeq" id="WP_072723655.1">
    <property type="nucleotide sequence ID" value="NZ_FQXH01000007.1"/>
</dbReference>
<dbReference type="InterPro" id="IPR012907">
    <property type="entry name" value="Peptidase_S11_C"/>
</dbReference>
<sequence>MKRKLCLFLTLLLTLSQTVVVLANEDINLSAKSAILMDAKSGTILYEKNSHEKLPPASVTKIMTMLLTMEALADGRIKLDDKVTISEKASSMGGSQLFLEPGEVKTVDQLLKGMAVASANDACVAMAEHIYGSEEAFVKKMNEKAKELGMKDTNFVNTNGLPVENHYTSAYDIALMSKELLKYKDIHKYLTIWMDEIVVGKKKKKIGLVNTNKLIRFYKGANGIKTGFTNEAKFCLAASATRDNLTLISVVLGAPTSKDRFKEASSLLNYGFANYETMKIYNKNDVVSKIKLEKADSEYLELLCKEDLHVLNKKGDKKDFKKKIKIYKEIKFPIKKGDKLGEIQVYHNNKMILKSDLISAKEVKKASYFKMLQKVVNTIL</sequence>
<proteinExistence type="inferred from homology"/>
<evidence type="ECO:0000256" key="8">
    <source>
        <dbReference type="ARBA" id="ARBA00022801"/>
    </source>
</evidence>
<keyword evidence="7 16" id="KW-0732">Signal</keyword>
<dbReference type="AlphaFoldDB" id="A0A1M5PYK3"/>
<evidence type="ECO:0000256" key="9">
    <source>
        <dbReference type="ARBA" id="ARBA00022960"/>
    </source>
</evidence>
<organism evidence="18 19">
    <name type="scientific">Tepidibacter thalassicus DSM 15285</name>
    <dbReference type="NCBI Taxonomy" id="1123350"/>
    <lineage>
        <taxon>Bacteria</taxon>
        <taxon>Bacillati</taxon>
        <taxon>Bacillota</taxon>
        <taxon>Clostridia</taxon>
        <taxon>Peptostreptococcales</taxon>
        <taxon>Peptostreptococcaceae</taxon>
        <taxon>Tepidibacter</taxon>
    </lineage>
</organism>
<dbReference type="InterPro" id="IPR037167">
    <property type="entry name" value="Peptidase_S11_C_sf"/>
</dbReference>
<dbReference type="Pfam" id="PF00768">
    <property type="entry name" value="Peptidase_S11"/>
    <property type="match status" value="1"/>
</dbReference>
<evidence type="ECO:0000313" key="18">
    <source>
        <dbReference type="EMBL" id="SHH06790.1"/>
    </source>
</evidence>
<evidence type="ECO:0000256" key="10">
    <source>
        <dbReference type="ARBA" id="ARBA00022984"/>
    </source>
</evidence>
<comment type="catalytic activity">
    <reaction evidence="12">
        <text>Preferential cleavage: (Ac)2-L-Lys-D-Ala-|-D-Ala. Also transpeptidation of peptidyl-alanyl moieties that are N-acyl substituents of D-alanine.</text>
        <dbReference type="EC" id="3.4.16.4"/>
    </reaction>
</comment>
<feature type="active site" description="Acyl-ester intermediate" evidence="13">
    <location>
        <position position="58"/>
    </location>
</feature>
<keyword evidence="5 18" id="KW-0121">Carboxypeptidase</keyword>
<dbReference type="EC" id="3.4.16.4" evidence="4"/>
<feature type="signal peptide" evidence="16">
    <location>
        <begin position="1"/>
        <end position="23"/>
    </location>
</feature>
<dbReference type="InterPro" id="IPR001967">
    <property type="entry name" value="Peptidase_S11_N"/>
</dbReference>
<dbReference type="GO" id="GO:0008360">
    <property type="term" value="P:regulation of cell shape"/>
    <property type="evidence" value="ECO:0007669"/>
    <property type="project" value="UniProtKB-KW"/>
</dbReference>
<feature type="binding site" evidence="14">
    <location>
        <position position="225"/>
    </location>
    <ligand>
        <name>substrate</name>
    </ligand>
</feature>
<dbReference type="SUPFAM" id="SSF56601">
    <property type="entry name" value="beta-lactamase/transpeptidase-like"/>
    <property type="match status" value="1"/>
</dbReference>
<evidence type="ECO:0000256" key="6">
    <source>
        <dbReference type="ARBA" id="ARBA00022670"/>
    </source>
</evidence>
<feature type="active site" evidence="13">
    <location>
        <position position="118"/>
    </location>
</feature>
<feature type="chain" id="PRO_5012341465" description="serine-type D-Ala-D-Ala carboxypeptidase" evidence="16">
    <location>
        <begin position="24"/>
        <end position="380"/>
    </location>
</feature>
<evidence type="ECO:0000256" key="15">
    <source>
        <dbReference type="RuleBase" id="RU004016"/>
    </source>
</evidence>
<dbReference type="PRINTS" id="PR00725">
    <property type="entry name" value="DADACBPTASE1"/>
</dbReference>
<dbReference type="GO" id="GO:0009002">
    <property type="term" value="F:serine-type D-Ala-D-Ala carboxypeptidase activity"/>
    <property type="evidence" value="ECO:0007669"/>
    <property type="project" value="UniProtKB-EC"/>
</dbReference>
<dbReference type="STRING" id="1123350.SAMN02744040_00681"/>
<dbReference type="EMBL" id="FQXH01000007">
    <property type="protein sequence ID" value="SHH06790.1"/>
    <property type="molecule type" value="Genomic_DNA"/>
</dbReference>
<protein>
    <recommendedName>
        <fullName evidence="4">serine-type D-Ala-D-Ala carboxypeptidase</fullName>
        <ecNumber evidence="4">3.4.16.4</ecNumber>
    </recommendedName>
</protein>
<gene>
    <name evidence="18" type="ORF">SAMN02744040_00681</name>
</gene>
<feature type="active site" description="Proton acceptor" evidence="13">
    <location>
        <position position="61"/>
    </location>
</feature>
<evidence type="ECO:0000256" key="12">
    <source>
        <dbReference type="ARBA" id="ARBA00034000"/>
    </source>
</evidence>
<evidence type="ECO:0000313" key="19">
    <source>
        <dbReference type="Proteomes" id="UP000242520"/>
    </source>
</evidence>
<comment type="similarity">
    <text evidence="3 15">Belongs to the peptidase S11 family.</text>
</comment>
<dbReference type="InterPro" id="IPR018044">
    <property type="entry name" value="Peptidase_S11"/>
</dbReference>
<dbReference type="Gene3D" id="2.60.410.10">
    <property type="entry name" value="D-Ala-D-Ala carboxypeptidase, C-terminal domain"/>
    <property type="match status" value="1"/>
</dbReference>
<evidence type="ECO:0000256" key="2">
    <source>
        <dbReference type="ARBA" id="ARBA00004752"/>
    </source>
</evidence>
<feature type="domain" description="Peptidase S11 D-Ala-D-Ala carboxypeptidase A C-terminal" evidence="17">
    <location>
        <begin position="275"/>
        <end position="365"/>
    </location>
</feature>
<dbReference type="InterPro" id="IPR012338">
    <property type="entry name" value="Beta-lactam/transpept-like"/>
</dbReference>
<comment type="pathway">
    <text evidence="2">Cell wall biogenesis; peptidoglycan biosynthesis.</text>
</comment>